<dbReference type="PANTHER" id="PTHR34122:SF4">
    <property type="entry name" value="WRC DOMAIN-CONTAINING PROTEIN"/>
    <property type="match status" value="1"/>
</dbReference>
<evidence type="ECO:0000313" key="1">
    <source>
        <dbReference type="EMBL" id="CAK9871247.1"/>
    </source>
</evidence>
<organism evidence="1 2">
    <name type="scientific">Sphagnum jensenii</name>
    <dbReference type="NCBI Taxonomy" id="128206"/>
    <lineage>
        <taxon>Eukaryota</taxon>
        <taxon>Viridiplantae</taxon>
        <taxon>Streptophyta</taxon>
        <taxon>Embryophyta</taxon>
        <taxon>Bryophyta</taxon>
        <taxon>Sphagnophytina</taxon>
        <taxon>Sphagnopsida</taxon>
        <taxon>Sphagnales</taxon>
        <taxon>Sphagnaceae</taxon>
        <taxon>Sphagnum</taxon>
    </lineage>
</organism>
<evidence type="ECO:0000313" key="2">
    <source>
        <dbReference type="Proteomes" id="UP001497522"/>
    </source>
</evidence>
<dbReference type="PANTHER" id="PTHR34122">
    <property type="entry name" value="EXPRESSED PROTEIN-RELATED"/>
    <property type="match status" value="1"/>
</dbReference>
<reference evidence="1 2" key="1">
    <citation type="submission" date="2024-03" db="EMBL/GenBank/DDBJ databases">
        <authorList>
            <consortium name="ELIXIR-Norway"/>
            <consortium name="Elixir Norway"/>
        </authorList>
    </citation>
    <scope>NUCLEOTIDE SEQUENCE [LARGE SCALE GENOMIC DNA]</scope>
</reference>
<dbReference type="Proteomes" id="UP001497522">
    <property type="component" value="Chromosome 2"/>
</dbReference>
<proteinExistence type="predicted"/>
<protein>
    <submittedName>
        <fullName evidence="1">Uncharacterized protein</fullName>
    </submittedName>
</protein>
<gene>
    <name evidence="1" type="ORF">CSSPJE1EN2_LOCUS13915</name>
</gene>
<sequence length="159" mass="17135">MTSSHENPAIKARDSLFSLFHVFRAASKAQGLSAWEVVQSIIELGLPGLKEGGGMPSVQVANILRSSSSFLATTNKHYILCPHSVTRRERAQSQGMEPGPVAGTSVKLEELEWQQGRRQQGNGLLSKPGPMSGSLGIGDWKINAAAAKEFLALIQRIRA</sequence>
<keyword evidence="2" id="KW-1185">Reference proteome</keyword>
<name>A0ABP1B7V4_9BRYO</name>
<accession>A0ABP1B7V4</accession>
<dbReference type="EMBL" id="OZ023703">
    <property type="protein sequence ID" value="CAK9871247.1"/>
    <property type="molecule type" value="Genomic_DNA"/>
</dbReference>